<sequence>MRRSPALRPRFAVVRHGAPAATALVGGILAGLLSSLLTGCSPAAPANPGSLALPGPVTAADVTVTADVYRSRIDPSRGGIQLSVRNDAAVPLTVVEARLDSDALATTIVRERTTVIPAGATRDLAMRLTAVACPAGESVPRGTPPPDAVLVVRLIDGSTAAVTVPTTDRLGQWADWVAVECLAVAVDQQVALAVRHDPARDAGPLIGLLLDIEPRPALPGLAEESRVAVQSLSDTVLFGLVDAASGERITSAPLPAGAAGGAGAVSIPLLLTPARCDAHALADDKQGTLFRVGVVVDGTPGTVTIVADAATKAALYDAYTRACGL</sequence>
<dbReference type="Proteomes" id="UP000552883">
    <property type="component" value="Unassembled WGS sequence"/>
</dbReference>
<dbReference type="EMBL" id="JACHBS010000001">
    <property type="protein sequence ID" value="MBB5618791.1"/>
    <property type="molecule type" value="Genomic_DNA"/>
</dbReference>
<dbReference type="OrthoDB" id="3784033at2"/>
<organism evidence="1 2">
    <name type="scientific">Microcella frigidaquae</name>
    <dbReference type="NCBI Taxonomy" id="424758"/>
    <lineage>
        <taxon>Bacteria</taxon>
        <taxon>Bacillati</taxon>
        <taxon>Actinomycetota</taxon>
        <taxon>Actinomycetes</taxon>
        <taxon>Micrococcales</taxon>
        <taxon>Microbacteriaceae</taxon>
        <taxon>Microcella</taxon>
    </lineage>
</organism>
<reference evidence="1 2" key="1">
    <citation type="submission" date="2020-08" db="EMBL/GenBank/DDBJ databases">
        <title>Sequencing the genomes of 1000 actinobacteria strains.</title>
        <authorList>
            <person name="Klenk H.-P."/>
        </authorList>
    </citation>
    <scope>NUCLEOTIDE SEQUENCE [LARGE SCALE GENOMIC DNA]</scope>
    <source>
        <strain evidence="1 2">DSM 23889</strain>
    </source>
</reference>
<proteinExistence type="predicted"/>
<accession>A0A840X988</accession>
<protein>
    <submittedName>
        <fullName evidence="1">Uncharacterized protein</fullName>
    </submittedName>
</protein>
<gene>
    <name evidence="1" type="ORF">BJ959_002287</name>
</gene>
<evidence type="ECO:0000313" key="1">
    <source>
        <dbReference type="EMBL" id="MBB5618791.1"/>
    </source>
</evidence>
<comment type="caution">
    <text evidence="1">The sequence shown here is derived from an EMBL/GenBank/DDBJ whole genome shotgun (WGS) entry which is preliminary data.</text>
</comment>
<keyword evidence="2" id="KW-1185">Reference proteome</keyword>
<evidence type="ECO:0000313" key="2">
    <source>
        <dbReference type="Proteomes" id="UP000552883"/>
    </source>
</evidence>
<dbReference type="RefSeq" id="WP_153981973.1">
    <property type="nucleotide sequence ID" value="NZ_BAAANZ010000003.1"/>
</dbReference>
<dbReference type="AlphaFoldDB" id="A0A840X988"/>
<name>A0A840X988_9MICO</name>